<dbReference type="EC" id="2.1.1.222" evidence="3"/>
<dbReference type="Proteomes" id="UP001597186">
    <property type="component" value="Unassembled WGS sequence"/>
</dbReference>
<feature type="transmembrane region" description="Helical" evidence="1">
    <location>
        <begin position="86"/>
        <end position="107"/>
    </location>
</feature>
<feature type="non-terminal residue" evidence="3">
    <location>
        <position position="1"/>
    </location>
</feature>
<dbReference type="InterPro" id="IPR029063">
    <property type="entry name" value="SAM-dependent_MTases_sf"/>
</dbReference>
<comment type="caution">
    <text evidence="3">The sequence shown here is derived from an EMBL/GenBank/DDBJ whole genome shotgun (WGS) entry which is preliminary data.</text>
</comment>
<organism evidence="3 4">
    <name type="scientific">Lacimonas salitolerans</name>
    <dbReference type="NCBI Taxonomy" id="1323750"/>
    <lineage>
        <taxon>Bacteria</taxon>
        <taxon>Pseudomonadati</taxon>
        <taxon>Pseudomonadota</taxon>
        <taxon>Alphaproteobacteria</taxon>
        <taxon>Rhodobacterales</taxon>
        <taxon>Paracoccaceae</taxon>
        <taxon>Lacimonas</taxon>
    </lineage>
</organism>
<proteinExistence type="predicted"/>
<evidence type="ECO:0000313" key="3">
    <source>
        <dbReference type="EMBL" id="MFD1510381.1"/>
    </source>
</evidence>
<keyword evidence="1" id="KW-0472">Membrane</keyword>
<keyword evidence="3" id="KW-0808">Transferase</keyword>
<feature type="transmembrane region" description="Helical" evidence="1">
    <location>
        <begin position="56"/>
        <end position="74"/>
    </location>
</feature>
<dbReference type="GO" id="GO:0061542">
    <property type="term" value="F:3-demethylubiquinol 3-O-methyltransferase activity"/>
    <property type="evidence" value="ECO:0007669"/>
    <property type="project" value="UniProtKB-EC"/>
</dbReference>
<accession>A0ABW4EIG0</accession>
<protein>
    <submittedName>
        <fullName evidence="3">Class I SAM-dependent methyltransferase</fullName>
        <ecNumber evidence="3">2.1.1.222</ecNumber>
        <ecNumber evidence="3">2.1.1.64</ecNumber>
    </submittedName>
</protein>
<dbReference type="SUPFAM" id="SSF53335">
    <property type="entry name" value="S-adenosyl-L-methionine-dependent methyltransferases"/>
    <property type="match status" value="1"/>
</dbReference>
<dbReference type="GO" id="GO:0102208">
    <property type="term" value="F:2-polyprenyl-6-hydroxyphenol methylase activity"/>
    <property type="evidence" value="ECO:0007669"/>
    <property type="project" value="UniProtKB-EC"/>
</dbReference>
<name>A0ABW4EIG0_9RHOB</name>
<keyword evidence="1" id="KW-0812">Transmembrane</keyword>
<dbReference type="CDD" id="cd02440">
    <property type="entry name" value="AdoMet_MTases"/>
    <property type="match status" value="1"/>
</dbReference>
<dbReference type="Gene3D" id="3.40.50.150">
    <property type="entry name" value="Vaccinia Virus protein VP39"/>
    <property type="match status" value="1"/>
</dbReference>
<dbReference type="EMBL" id="JBHUDD010000076">
    <property type="protein sequence ID" value="MFD1510381.1"/>
    <property type="molecule type" value="Genomic_DNA"/>
</dbReference>
<dbReference type="InterPro" id="IPR041698">
    <property type="entry name" value="Methyltransf_25"/>
</dbReference>
<dbReference type="RefSeq" id="WP_379916505.1">
    <property type="nucleotide sequence ID" value="NZ_JBHUDD010000076.1"/>
</dbReference>
<evidence type="ECO:0000259" key="2">
    <source>
        <dbReference type="Pfam" id="PF13649"/>
    </source>
</evidence>
<keyword evidence="1" id="KW-1133">Transmembrane helix</keyword>
<evidence type="ECO:0000256" key="1">
    <source>
        <dbReference type="SAM" id="Phobius"/>
    </source>
</evidence>
<feature type="domain" description="Methyltransferase" evidence="2">
    <location>
        <begin position="220"/>
        <end position="261"/>
    </location>
</feature>
<keyword evidence="4" id="KW-1185">Reference proteome</keyword>
<reference evidence="4" key="1">
    <citation type="journal article" date="2019" name="Int. J. Syst. Evol. Microbiol.">
        <title>The Global Catalogue of Microorganisms (GCM) 10K type strain sequencing project: providing services to taxonomists for standard genome sequencing and annotation.</title>
        <authorList>
            <consortium name="The Broad Institute Genomics Platform"/>
            <consortium name="The Broad Institute Genome Sequencing Center for Infectious Disease"/>
            <person name="Wu L."/>
            <person name="Ma J."/>
        </authorList>
    </citation>
    <scope>NUCLEOTIDE SEQUENCE [LARGE SCALE GENOMIC DNA]</scope>
    <source>
        <strain evidence="4">CGMCC 1.12477</strain>
    </source>
</reference>
<evidence type="ECO:0000313" key="4">
    <source>
        <dbReference type="Proteomes" id="UP001597186"/>
    </source>
</evidence>
<dbReference type="GO" id="GO:0032259">
    <property type="term" value="P:methylation"/>
    <property type="evidence" value="ECO:0007669"/>
    <property type="project" value="UniProtKB-KW"/>
</dbReference>
<dbReference type="Pfam" id="PF13649">
    <property type="entry name" value="Methyltransf_25"/>
    <property type="match status" value="1"/>
</dbReference>
<keyword evidence="3" id="KW-0489">Methyltransferase</keyword>
<dbReference type="EC" id="2.1.1.64" evidence="3"/>
<sequence length="273" mass="30677">TDVNNAGGSVLDDHNPPKWVTFACRFTPSKEQIEHDMRQAAFEQNHLAFRSLNQQMWQIPLISMTLTGGLWFGVSRVEEFSLFQLALLFLAAVGNAALFVVILRLRFVMEQYLKWLETNYPSGFVSAHGQRWYHRPFVVRTSFQGMLLLASALSLMLLMATGWNTWREILGRMPDDPALMYYEEHANSLADGYEALTFEAAHPGLAAIMAAERATSKLRVLDIGAGTGRDAAWFATREHDVVAVEPSEAMRTVAQRFHRGLAIDCAHFAEVGQ</sequence>
<feature type="transmembrane region" description="Helical" evidence="1">
    <location>
        <begin position="143"/>
        <end position="163"/>
    </location>
</feature>
<gene>
    <name evidence="3" type="ORF">ACFTOW_13305</name>
</gene>